<dbReference type="SUPFAM" id="SSF50475">
    <property type="entry name" value="FMN-binding split barrel"/>
    <property type="match status" value="1"/>
</dbReference>
<dbReference type="InterPro" id="IPR012349">
    <property type="entry name" value="Split_barrel_FMN-bd"/>
</dbReference>
<dbReference type="PANTHER" id="PTHR35802:SF1">
    <property type="entry name" value="PROTEASE SYNTHASE AND SPORULATION PROTEIN PAI 2"/>
    <property type="match status" value="1"/>
</dbReference>
<proteinExistence type="predicted"/>
<dbReference type="RefSeq" id="WP_146436494.1">
    <property type="nucleotide sequence ID" value="NZ_VIGV01000006.1"/>
</dbReference>
<protein>
    <submittedName>
        <fullName evidence="1">FMN-binding negative transcriptional regulator</fullName>
    </submittedName>
</protein>
<gene>
    <name evidence="1" type="ORF">FK268_17800</name>
</gene>
<dbReference type="PIRSF" id="PIRSF010372">
    <property type="entry name" value="PaiB"/>
    <property type="match status" value="1"/>
</dbReference>
<keyword evidence="2" id="KW-1185">Reference proteome</keyword>
<accession>A0A5C5RJD7</accession>
<dbReference type="Proteomes" id="UP000319792">
    <property type="component" value="Unassembled WGS sequence"/>
</dbReference>
<dbReference type="EMBL" id="VIGV01000006">
    <property type="protein sequence ID" value="TWS22860.1"/>
    <property type="molecule type" value="Genomic_DNA"/>
</dbReference>
<name>A0A5C5RJD7_9ACTN</name>
<dbReference type="PANTHER" id="PTHR35802">
    <property type="entry name" value="PROTEASE SYNTHASE AND SPORULATION PROTEIN PAI 2"/>
    <property type="match status" value="1"/>
</dbReference>
<comment type="caution">
    <text evidence="1">The sequence shown here is derived from an EMBL/GenBank/DDBJ whole genome shotgun (WGS) entry which is preliminary data.</text>
</comment>
<sequence length="201" mass="21709">MYVAAPDRAGEARARDIVAAASIGTLFSAAGGLDATTLPVLWDGDLVIAHLARANRHWRALDGADVLLVVTGPDAYVSPSWYPSKDEHGRAVPTWNYSEVHIRGTARILDDPAATRGIVERLTRRHEASRPAPWSVDDAPAGYIEQQLKAIVGVQIAVREVTAKQKWSRGRAARDIDGVQSALDGVAPAAAEEMRRTRADM</sequence>
<dbReference type="Pfam" id="PF04299">
    <property type="entry name" value="FMN_bind_2"/>
    <property type="match status" value="1"/>
</dbReference>
<reference evidence="1 2" key="1">
    <citation type="submission" date="2019-06" db="EMBL/GenBank/DDBJ databases">
        <authorList>
            <person name="Teng J.L.L."/>
            <person name="Lee H.H."/>
            <person name="Lau S.K.P."/>
            <person name="Woo P.C.Y."/>
        </authorList>
    </citation>
    <scope>NUCLEOTIDE SEQUENCE [LARGE SCALE GENOMIC DNA]</scope>
    <source>
        <strain evidence="1 2">HKU70</strain>
    </source>
</reference>
<organism evidence="1 2">
    <name type="scientific">Tsukamurella sputi</name>
    <dbReference type="NCBI Taxonomy" id="2591848"/>
    <lineage>
        <taxon>Bacteria</taxon>
        <taxon>Bacillati</taxon>
        <taxon>Actinomycetota</taxon>
        <taxon>Actinomycetes</taxon>
        <taxon>Mycobacteriales</taxon>
        <taxon>Tsukamurellaceae</taxon>
        <taxon>Tsukamurella</taxon>
    </lineage>
</organism>
<dbReference type="Gene3D" id="2.30.110.10">
    <property type="entry name" value="Electron Transport, Fmn-binding Protein, Chain A"/>
    <property type="match status" value="1"/>
</dbReference>
<dbReference type="OrthoDB" id="9794948at2"/>
<reference evidence="1 2" key="2">
    <citation type="submission" date="2019-08" db="EMBL/GenBank/DDBJ databases">
        <title>Tsukamurella conjunctivitidis sp. nov., Tsukamurella assacharolytica sp. nov. and Tsukamurella sputae sp. nov. isolated from patients with conjunctivitis, bacteraemia (lymphoma) and respiratory infection (sputum) in Hong Kong.</title>
        <authorList>
            <person name="Fok K.M.N."/>
            <person name="Fong J.Y.H."/>
        </authorList>
    </citation>
    <scope>NUCLEOTIDE SEQUENCE [LARGE SCALE GENOMIC DNA]</scope>
    <source>
        <strain evidence="1 2">HKU70</strain>
    </source>
</reference>
<dbReference type="InterPro" id="IPR007396">
    <property type="entry name" value="TR_PAI2-type"/>
</dbReference>
<dbReference type="AlphaFoldDB" id="A0A5C5RJD7"/>
<evidence type="ECO:0000313" key="2">
    <source>
        <dbReference type="Proteomes" id="UP000319792"/>
    </source>
</evidence>
<evidence type="ECO:0000313" key="1">
    <source>
        <dbReference type="EMBL" id="TWS22860.1"/>
    </source>
</evidence>